<dbReference type="PANTHER" id="PTHR45128">
    <property type="entry name" value="METHYLTRANSFERASE TYPE 11"/>
    <property type="match status" value="1"/>
</dbReference>
<dbReference type="Gene3D" id="3.40.50.150">
    <property type="entry name" value="Vaccinia Virus protein VP39"/>
    <property type="match status" value="1"/>
</dbReference>
<gene>
    <name evidence="2" type="ORF">S01H4_01623</name>
</gene>
<dbReference type="Pfam" id="PF13847">
    <property type="entry name" value="Methyltransf_31"/>
    <property type="match status" value="1"/>
</dbReference>
<dbReference type="SUPFAM" id="SSF53335">
    <property type="entry name" value="S-adenosyl-L-methionine-dependent methyltransferases"/>
    <property type="match status" value="1"/>
</dbReference>
<dbReference type="CDD" id="cd02440">
    <property type="entry name" value="AdoMet_MTases"/>
    <property type="match status" value="1"/>
</dbReference>
<proteinExistence type="predicted"/>
<evidence type="ECO:0000259" key="1">
    <source>
        <dbReference type="Pfam" id="PF13847"/>
    </source>
</evidence>
<accession>X0ZKL2</accession>
<organism evidence="2">
    <name type="scientific">marine sediment metagenome</name>
    <dbReference type="NCBI Taxonomy" id="412755"/>
    <lineage>
        <taxon>unclassified sequences</taxon>
        <taxon>metagenomes</taxon>
        <taxon>ecological metagenomes</taxon>
    </lineage>
</organism>
<name>X0ZKL2_9ZZZZ</name>
<dbReference type="EMBL" id="BART01000305">
    <property type="protein sequence ID" value="GAG70190.1"/>
    <property type="molecule type" value="Genomic_DNA"/>
</dbReference>
<dbReference type="PANTHER" id="PTHR45128:SF1">
    <property type="entry name" value="S-ADENOSYLMETHIONINE-DEPENDENT METHYLTRANSFERASE RV2258C"/>
    <property type="match status" value="1"/>
</dbReference>
<reference evidence="2" key="1">
    <citation type="journal article" date="2014" name="Front. Microbiol.">
        <title>High frequency of phylogenetically diverse reductive dehalogenase-homologous genes in deep subseafloor sedimentary metagenomes.</title>
        <authorList>
            <person name="Kawai M."/>
            <person name="Futagami T."/>
            <person name="Toyoda A."/>
            <person name="Takaki Y."/>
            <person name="Nishi S."/>
            <person name="Hori S."/>
            <person name="Arai W."/>
            <person name="Tsubouchi T."/>
            <person name="Morono Y."/>
            <person name="Uchiyama I."/>
            <person name="Ito T."/>
            <person name="Fujiyama A."/>
            <person name="Inagaki F."/>
            <person name="Takami H."/>
        </authorList>
    </citation>
    <scope>NUCLEOTIDE SEQUENCE</scope>
    <source>
        <strain evidence="2">Expedition CK06-06</strain>
    </source>
</reference>
<dbReference type="InterPro" id="IPR029063">
    <property type="entry name" value="SAM-dependent_MTases_sf"/>
</dbReference>
<protein>
    <recommendedName>
        <fullName evidence="1">Methyltransferase domain-containing protein</fullName>
    </recommendedName>
</protein>
<evidence type="ECO:0000313" key="2">
    <source>
        <dbReference type="EMBL" id="GAG70190.1"/>
    </source>
</evidence>
<comment type="caution">
    <text evidence="2">The sequence shown here is derived from an EMBL/GenBank/DDBJ whole genome shotgun (WGS) entry which is preliminary data.</text>
</comment>
<sequence length="199" mass="23115">MIILRIIRRYHKFPIPAFATRLIDNPWRRFIQKPKIIAERMHLEPGMIVVEIGPGKGSYTKAVAEKVMPNGKVYALDIQESVIESLKKRIEKEDISNIIPMIGDAYNFPFDDESVDRIFANTCLPEIPDPVRVLHDCKRILKNDGLISLCELLPDPDYPRRKTEIRWAKEAGLELKEKFGNFFSYQLNFGKKTNQERSQ</sequence>
<dbReference type="InterPro" id="IPR053173">
    <property type="entry name" value="SAM-binding_MTase"/>
</dbReference>
<dbReference type="InterPro" id="IPR025714">
    <property type="entry name" value="Methyltranfer_dom"/>
</dbReference>
<dbReference type="AlphaFoldDB" id="X0ZKL2"/>
<feature type="domain" description="Methyltransferase" evidence="1">
    <location>
        <begin position="44"/>
        <end position="151"/>
    </location>
</feature>